<gene>
    <name evidence="7" type="ORF">MON41_01775</name>
</gene>
<accession>A0ABS9VZY6</accession>
<keyword evidence="3" id="KW-0731">Sigma factor</keyword>
<dbReference type="InterPro" id="IPR013249">
    <property type="entry name" value="RNA_pol_sigma70_r4_t2"/>
</dbReference>
<dbReference type="PANTHER" id="PTHR43133:SF62">
    <property type="entry name" value="RNA POLYMERASE SIGMA FACTOR SIGZ"/>
    <property type="match status" value="1"/>
</dbReference>
<dbReference type="InterPro" id="IPR007627">
    <property type="entry name" value="RNA_pol_sigma70_r2"/>
</dbReference>
<dbReference type="InterPro" id="IPR013324">
    <property type="entry name" value="RNA_pol_sigma_r3/r4-like"/>
</dbReference>
<dbReference type="SUPFAM" id="SSF88659">
    <property type="entry name" value="Sigma3 and sigma4 domains of RNA polymerase sigma factors"/>
    <property type="match status" value="1"/>
</dbReference>
<evidence type="ECO:0000313" key="7">
    <source>
        <dbReference type="EMBL" id="MCI0752492.1"/>
    </source>
</evidence>
<evidence type="ECO:0000259" key="6">
    <source>
        <dbReference type="Pfam" id="PF08281"/>
    </source>
</evidence>
<protein>
    <submittedName>
        <fullName evidence="7">Sigma-70 family RNA polymerase sigma factor</fullName>
    </submittedName>
</protein>
<keyword evidence="4" id="KW-0804">Transcription</keyword>
<comment type="caution">
    <text evidence="7">The sequence shown here is derived from an EMBL/GenBank/DDBJ whole genome shotgun (WGS) entry which is preliminary data.</text>
</comment>
<dbReference type="EMBL" id="JALBUU010000004">
    <property type="protein sequence ID" value="MCI0752492.1"/>
    <property type="molecule type" value="Genomic_DNA"/>
</dbReference>
<comment type="similarity">
    <text evidence="1">Belongs to the sigma-70 factor family. ECF subfamily.</text>
</comment>
<feature type="domain" description="RNA polymerase sigma-70 region 2" evidence="5">
    <location>
        <begin position="31"/>
        <end position="94"/>
    </location>
</feature>
<dbReference type="CDD" id="cd06171">
    <property type="entry name" value="Sigma70_r4"/>
    <property type="match status" value="1"/>
</dbReference>
<keyword evidence="8" id="KW-1185">Reference proteome</keyword>
<sequence>MDGGGQDLTGLLAAVAAGDRAALRGVYDRQSVRLFGVANAILRDRDRAADALHDAFLNIARRAEQFDPGRGAAEAWLGGIVRHAALDIARRQGREILTDDPALGDAAVDASALDSVAARADGRRLRDCLLALEERNRHGILLAFVHGLSHAQIAARLDQPLGTVKAWIRRGLAQLRGCLA</sequence>
<evidence type="ECO:0000256" key="1">
    <source>
        <dbReference type="ARBA" id="ARBA00010641"/>
    </source>
</evidence>
<dbReference type="SUPFAM" id="SSF88946">
    <property type="entry name" value="Sigma2 domain of RNA polymerase sigma factors"/>
    <property type="match status" value="1"/>
</dbReference>
<evidence type="ECO:0000313" key="8">
    <source>
        <dbReference type="Proteomes" id="UP001201985"/>
    </source>
</evidence>
<dbReference type="Pfam" id="PF04542">
    <property type="entry name" value="Sigma70_r2"/>
    <property type="match status" value="1"/>
</dbReference>
<dbReference type="Pfam" id="PF08281">
    <property type="entry name" value="Sigma70_r4_2"/>
    <property type="match status" value="1"/>
</dbReference>
<dbReference type="InterPro" id="IPR039425">
    <property type="entry name" value="RNA_pol_sigma-70-like"/>
</dbReference>
<evidence type="ECO:0000256" key="2">
    <source>
        <dbReference type="ARBA" id="ARBA00023015"/>
    </source>
</evidence>
<dbReference type="InterPro" id="IPR036388">
    <property type="entry name" value="WH-like_DNA-bd_sf"/>
</dbReference>
<dbReference type="RefSeq" id="WP_120006563.1">
    <property type="nucleotide sequence ID" value="NZ_JALBUU010000004.1"/>
</dbReference>
<proteinExistence type="inferred from homology"/>
<name>A0ABS9VZY6_9PROT</name>
<feature type="domain" description="RNA polymerase sigma factor 70 region 4 type 2" evidence="6">
    <location>
        <begin position="123"/>
        <end position="175"/>
    </location>
</feature>
<dbReference type="InterPro" id="IPR013325">
    <property type="entry name" value="RNA_pol_sigma_r2"/>
</dbReference>
<dbReference type="Proteomes" id="UP001201985">
    <property type="component" value="Unassembled WGS sequence"/>
</dbReference>
<keyword evidence="2" id="KW-0805">Transcription regulation</keyword>
<dbReference type="Gene3D" id="1.10.10.10">
    <property type="entry name" value="Winged helix-like DNA-binding domain superfamily/Winged helix DNA-binding domain"/>
    <property type="match status" value="1"/>
</dbReference>
<dbReference type="PANTHER" id="PTHR43133">
    <property type="entry name" value="RNA POLYMERASE ECF-TYPE SIGMA FACTO"/>
    <property type="match status" value="1"/>
</dbReference>
<evidence type="ECO:0000256" key="4">
    <source>
        <dbReference type="ARBA" id="ARBA00023163"/>
    </source>
</evidence>
<evidence type="ECO:0000256" key="3">
    <source>
        <dbReference type="ARBA" id="ARBA00023082"/>
    </source>
</evidence>
<organism evidence="7 8">
    <name type="scientific">Teichococcus vastitatis</name>
    <dbReference type="NCBI Taxonomy" id="2307076"/>
    <lineage>
        <taxon>Bacteria</taxon>
        <taxon>Pseudomonadati</taxon>
        <taxon>Pseudomonadota</taxon>
        <taxon>Alphaproteobacteria</taxon>
        <taxon>Acetobacterales</taxon>
        <taxon>Roseomonadaceae</taxon>
        <taxon>Roseomonas</taxon>
    </lineage>
</organism>
<dbReference type="InterPro" id="IPR014284">
    <property type="entry name" value="RNA_pol_sigma-70_dom"/>
</dbReference>
<evidence type="ECO:0000259" key="5">
    <source>
        <dbReference type="Pfam" id="PF04542"/>
    </source>
</evidence>
<dbReference type="NCBIfam" id="TIGR02937">
    <property type="entry name" value="sigma70-ECF"/>
    <property type="match status" value="1"/>
</dbReference>
<reference evidence="7 8" key="1">
    <citation type="submission" date="2022-03" db="EMBL/GenBank/DDBJ databases">
        <title>Complete genome analysis of Roseomonas KG 17.1 : a prolific producer of plant growth promoters.</title>
        <authorList>
            <person name="Saadouli I."/>
            <person name="Najjari A."/>
            <person name="Mosbah A."/>
            <person name="Ouzari H.I."/>
        </authorList>
    </citation>
    <scope>NUCLEOTIDE SEQUENCE [LARGE SCALE GENOMIC DNA]</scope>
    <source>
        <strain evidence="7 8">KG17-1</strain>
    </source>
</reference>
<dbReference type="Gene3D" id="1.10.1740.10">
    <property type="match status" value="1"/>
</dbReference>